<dbReference type="GO" id="GO:0000105">
    <property type="term" value="P:L-histidine biosynthetic process"/>
    <property type="evidence" value="ECO:0007669"/>
    <property type="project" value="UniProtKB-UniRule"/>
</dbReference>
<keyword evidence="9" id="KW-0028">Amino-acid biosynthesis</keyword>
<comment type="subunit">
    <text evidence="4 9">Homodimer.</text>
</comment>
<evidence type="ECO:0000256" key="2">
    <source>
        <dbReference type="ARBA" id="ARBA00005011"/>
    </source>
</evidence>
<keyword evidence="6 9" id="KW-0808">Transferase</keyword>
<protein>
    <recommendedName>
        <fullName evidence="9">Histidinol-phosphate aminotransferase</fullName>
        <ecNumber evidence="9">2.6.1.9</ecNumber>
    </recommendedName>
    <alternativeName>
        <fullName evidence="9">Imidazole acetol-phosphate transaminase</fullName>
    </alternativeName>
</protein>
<dbReference type="Gene3D" id="3.90.1150.10">
    <property type="entry name" value="Aspartate Aminotransferase, domain 1"/>
    <property type="match status" value="1"/>
</dbReference>
<evidence type="ECO:0000313" key="11">
    <source>
        <dbReference type="EMBL" id="MBB6482156.1"/>
    </source>
</evidence>
<dbReference type="InterPro" id="IPR005861">
    <property type="entry name" value="HisP_aminotrans"/>
</dbReference>
<evidence type="ECO:0000259" key="10">
    <source>
        <dbReference type="Pfam" id="PF00155"/>
    </source>
</evidence>
<dbReference type="GO" id="GO:0004400">
    <property type="term" value="F:histidinol-phosphate transaminase activity"/>
    <property type="evidence" value="ECO:0007669"/>
    <property type="project" value="UniProtKB-UniRule"/>
</dbReference>
<comment type="pathway">
    <text evidence="2 9">Amino-acid biosynthesis; L-histidine biosynthesis; L-histidine from 5-phospho-alpha-D-ribose 1-diphosphate: step 7/9.</text>
</comment>
<dbReference type="Pfam" id="PF00155">
    <property type="entry name" value="Aminotran_1_2"/>
    <property type="match status" value="1"/>
</dbReference>
<comment type="similarity">
    <text evidence="3 9">Belongs to the class-II pyridoxal-phosphate-dependent aminotransferase family. Histidinol-phosphate aminotransferase subfamily.</text>
</comment>
<dbReference type="PANTHER" id="PTHR43643:SF3">
    <property type="entry name" value="HISTIDINOL-PHOSPHATE AMINOTRANSFERASE"/>
    <property type="match status" value="1"/>
</dbReference>
<comment type="cofactor">
    <cofactor evidence="1 9">
        <name>pyridoxal 5'-phosphate</name>
        <dbReference type="ChEBI" id="CHEBI:597326"/>
    </cofactor>
</comment>
<name>A0A841REW6_9SPIO</name>
<dbReference type="EC" id="2.6.1.9" evidence="9"/>
<dbReference type="InterPro" id="IPR015421">
    <property type="entry name" value="PyrdxlP-dep_Trfase_major"/>
</dbReference>
<keyword evidence="9" id="KW-0368">Histidine biosynthesis</keyword>
<dbReference type="InterPro" id="IPR015422">
    <property type="entry name" value="PyrdxlP-dep_Trfase_small"/>
</dbReference>
<evidence type="ECO:0000256" key="1">
    <source>
        <dbReference type="ARBA" id="ARBA00001933"/>
    </source>
</evidence>
<keyword evidence="7 9" id="KW-0663">Pyridoxal phosphate</keyword>
<reference evidence="11 12" key="1">
    <citation type="submission" date="2020-08" db="EMBL/GenBank/DDBJ databases">
        <title>Genomic Encyclopedia of Type Strains, Phase IV (KMG-IV): sequencing the most valuable type-strain genomes for metagenomic binning, comparative biology and taxonomic classification.</title>
        <authorList>
            <person name="Goeker M."/>
        </authorList>
    </citation>
    <scope>NUCLEOTIDE SEQUENCE [LARGE SCALE GENOMIC DNA]</scope>
    <source>
        <strain evidence="11 12">DSM 2461</strain>
    </source>
</reference>
<dbReference type="NCBIfam" id="TIGR01141">
    <property type="entry name" value="hisC"/>
    <property type="match status" value="1"/>
</dbReference>
<evidence type="ECO:0000256" key="5">
    <source>
        <dbReference type="ARBA" id="ARBA00022576"/>
    </source>
</evidence>
<dbReference type="AlphaFoldDB" id="A0A841REW6"/>
<dbReference type="EMBL" id="JACHGJ010000010">
    <property type="protein sequence ID" value="MBB6482156.1"/>
    <property type="molecule type" value="Genomic_DNA"/>
</dbReference>
<dbReference type="CDD" id="cd00609">
    <property type="entry name" value="AAT_like"/>
    <property type="match status" value="1"/>
</dbReference>
<dbReference type="SUPFAM" id="SSF53383">
    <property type="entry name" value="PLP-dependent transferases"/>
    <property type="match status" value="1"/>
</dbReference>
<dbReference type="UniPathway" id="UPA00031">
    <property type="reaction ID" value="UER00012"/>
</dbReference>
<proteinExistence type="inferred from homology"/>
<dbReference type="InterPro" id="IPR004839">
    <property type="entry name" value="Aminotransferase_I/II_large"/>
</dbReference>
<keyword evidence="5 9" id="KW-0032">Aminotransferase</keyword>
<dbReference type="GO" id="GO:0030170">
    <property type="term" value="F:pyridoxal phosphate binding"/>
    <property type="evidence" value="ECO:0007669"/>
    <property type="project" value="InterPro"/>
</dbReference>
<organism evidence="11 12">
    <name type="scientific">Spirochaeta isovalerica</name>
    <dbReference type="NCBI Taxonomy" id="150"/>
    <lineage>
        <taxon>Bacteria</taxon>
        <taxon>Pseudomonadati</taxon>
        <taxon>Spirochaetota</taxon>
        <taxon>Spirochaetia</taxon>
        <taxon>Spirochaetales</taxon>
        <taxon>Spirochaetaceae</taxon>
        <taxon>Spirochaeta</taxon>
    </lineage>
</organism>
<evidence type="ECO:0000256" key="6">
    <source>
        <dbReference type="ARBA" id="ARBA00022679"/>
    </source>
</evidence>
<comment type="catalytic activity">
    <reaction evidence="8 9">
        <text>L-histidinol phosphate + 2-oxoglutarate = 3-(imidazol-4-yl)-2-oxopropyl phosphate + L-glutamate</text>
        <dbReference type="Rhea" id="RHEA:23744"/>
        <dbReference type="ChEBI" id="CHEBI:16810"/>
        <dbReference type="ChEBI" id="CHEBI:29985"/>
        <dbReference type="ChEBI" id="CHEBI:57766"/>
        <dbReference type="ChEBI" id="CHEBI:57980"/>
        <dbReference type="EC" id="2.6.1.9"/>
    </reaction>
</comment>
<gene>
    <name evidence="9" type="primary">hisC</name>
    <name evidence="11" type="ORF">HNR50_003845</name>
</gene>
<keyword evidence="12" id="KW-1185">Reference proteome</keyword>
<comment type="caution">
    <text evidence="11">The sequence shown here is derived from an EMBL/GenBank/DDBJ whole genome shotgun (WGS) entry which is preliminary data.</text>
</comment>
<dbReference type="RefSeq" id="WP_184748392.1">
    <property type="nucleotide sequence ID" value="NZ_JACHGJ010000010.1"/>
</dbReference>
<sequence>MKMKTNLKQMVPYKPGVLKEGALKLSSNENRLGPSPLAVKAAAESLAEVHIYPDGSCRRLRNALAEKHGMSPGNFVVGNGSDEIMTLIAATYIGEGDNAITAESTFSEYTFATILYAGEIRKTPMKEGTFDPDGILKLIDSRTKVIYFCNPNNPTGTYVSHEKLDSMLSRIPEDVLFVLDEAYADYSDADDFPDWKALLAKYANLMILRTFSKIYGMAAMRVGYAIAREEVIDQILVTKQPFNVNTPAQRAAEAALYDRAFYEKSREMNGEGKKYLYGELDKMGLKYYPTQANFICIHVKRDSKELFRTMMEKGITIRPLASFGLSEWIRITIGMEEDNKFLIRILEECLK</sequence>
<dbReference type="HAMAP" id="MF_01023">
    <property type="entry name" value="HisC_aminotrans_2"/>
    <property type="match status" value="1"/>
</dbReference>
<feature type="domain" description="Aminotransferase class I/classII large" evidence="10">
    <location>
        <begin position="23"/>
        <end position="338"/>
    </location>
</feature>
<dbReference type="InterPro" id="IPR050106">
    <property type="entry name" value="HistidinolP_aminotransfase"/>
</dbReference>
<evidence type="ECO:0000256" key="8">
    <source>
        <dbReference type="ARBA" id="ARBA00047481"/>
    </source>
</evidence>
<evidence type="ECO:0000256" key="9">
    <source>
        <dbReference type="HAMAP-Rule" id="MF_01023"/>
    </source>
</evidence>
<feature type="modified residue" description="N6-(pyridoxal phosphate)lysine" evidence="9">
    <location>
        <position position="213"/>
    </location>
</feature>
<dbReference type="Proteomes" id="UP000587760">
    <property type="component" value="Unassembled WGS sequence"/>
</dbReference>
<evidence type="ECO:0000256" key="7">
    <source>
        <dbReference type="ARBA" id="ARBA00022898"/>
    </source>
</evidence>
<evidence type="ECO:0000256" key="4">
    <source>
        <dbReference type="ARBA" id="ARBA00011738"/>
    </source>
</evidence>
<evidence type="ECO:0000256" key="3">
    <source>
        <dbReference type="ARBA" id="ARBA00007970"/>
    </source>
</evidence>
<dbReference type="InterPro" id="IPR015424">
    <property type="entry name" value="PyrdxlP-dep_Trfase"/>
</dbReference>
<accession>A0A841REW6</accession>
<dbReference type="PANTHER" id="PTHR43643">
    <property type="entry name" value="HISTIDINOL-PHOSPHATE AMINOTRANSFERASE 2"/>
    <property type="match status" value="1"/>
</dbReference>
<dbReference type="Gene3D" id="3.40.640.10">
    <property type="entry name" value="Type I PLP-dependent aspartate aminotransferase-like (Major domain)"/>
    <property type="match status" value="1"/>
</dbReference>
<evidence type="ECO:0000313" key="12">
    <source>
        <dbReference type="Proteomes" id="UP000587760"/>
    </source>
</evidence>